<dbReference type="EMBL" id="CP053085">
    <property type="protein sequence ID" value="QJR36341.1"/>
    <property type="molecule type" value="Genomic_DNA"/>
</dbReference>
<dbReference type="Pfam" id="PF00441">
    <property type="entry name" value="Acyl-CoA_dh_1"/>
    <property type="match status" value="1"/>
</dbReference>
<comment type="cofactor">
    <cofactor evidence="1 7">
        <name>FAD</name>
        <dbReference type="ChEBI" id="CHEBI:57692"/>
    </cofactor>
</comment>
<evidence type="ECO:0000256" key="4">
    <source>
        <dbReference type="ARBA" id="ARBA00022827"/>
    </source>
</evidence>
<dbReference type="InterPro" id="IPR046373">
    <property type="entry name" value="Acyl-CoA_Oxase/DH_mid-dom_sf"/>
</dbReference>
<evidence type="ECO:0000259" key="9">
    <source>
        <dbReference type="Pfam" id="PF02770"/>
    </source>
</evidence>
<dbReference type="RefSeq" id="WP_171225773.1">
    <property type="nucleotide sequence ID" value="NZ_CP053085.1"/>
</dbReference>
<dbReference type="GO" id="GO:0006631">
    <property type="term" value="P:fatty acid metabolic process"/>
    <property type="evidence" value="ECO:0007669"/>
    <property type="project" value="UniProtKB-ARBA"/>
</dbReference>
<keyword evidence="5" id="KW-0809">Transit peptide</keyword>
<dbReference type="InterPro" id="IPR009075">
    <property type="entry name" value="AcylCo_DH/oxidase_C"/>
</dbReference>
<dbReference type="InterPro" id="IPR036250">
    <property type="entry name" value="AcylCo_DH-like_C"/>
</dbReference>
<dbReference type="InterPro" id="IPR006091">
    <property type="entry name" value="Acyl-CoA_Oxase/DH_mid-dom"/>
</dbReference>
<dbReference type="PANTHER" id="PTHR43884">
    <property type="entry name" value="ACYL-COA DEHYDROGENASE"/>
    <property type="match status" value="1"/>
</dbReference>
<keyword evidence="13" id="KW-1185">Reference proteome</keyword>
<dbReference type="FunFam" id="1.10.540.10:FF:000001">
    <property type="entry name" value="Very long-chain-specific acyl-CoA dehydrogenase, mitochondrial"/>
    <property type="match status" value="1"/>
</dbReference>
<evidence type="ECO:0000259" key="11">
    <source>
        <dbReference type="Pfam" id="PF21343"/>
    </source>
</evidence>
<dbReference type="Gene3D" id="2.40.110.10">
    <property type="entry name" value="Butyryl-CoA Dehydrogenase, subunit A, domain 2"/>
    <property type="match status" value="1"/>
</dbReference>
<evidence type="ECO:0000259" key="8">
    <source>
        <dbReference type="Pfam" id="PF00441"/>
    </source>
</evidence>
<dbReference type="FunFam" id="2.40.110.10:FF:000002">
    <property type="entry name" value="Acyl-CoA dehydrogenase fadE12"/>
    <property type="match status" value="1"/>
</dbReference>
<evidence type="ECO:0000256" key="7">
    <source>
        <dbReference type="RuleBase" id="RU362125"/>
    </source>
</evidence>
<dbReference type="KEGG" id="ggr:HKW67_12915"/>
<keyword evidence="3 7" id="KW-0285">Flavoprotein</keyword>
<feature type="domain" description="ACAD9/ACADV-like C-terminal" evidence="11">
    <location>
        <begin position="468"/>
        <end position="587"/>
    </location>
</feature>
<dbReference type="Proteomes" id="UP000500938">
    <property type="component" value="Chromosome"/>
</dbReference>
<accession>A0A6M4IVX4</accession>
<evidence type="ECO:0000256" key="5">
    <source>
        <dbReference type="ARBA" id="ARBA00022946"/>
    </source>
</evidence>
<dbReference type="Pfam" id="PF02770">
    <property type="entry name" value="Acyl-CoA_dh_M"/>
    <property type="match status" value="1"/>
</dbReference>
<dbReference type="Gene3D" id="1.10.540.10">
    <property type="entry name" value="Acyl-CoA dehydrogenase/oxidase, N-terminal domain"/>
    <property type="match status" value="1"/>
</dbReference>
<sequence>MSASPPVAHAKPSFLRGLFQGEITEALLFPYPATLDERRPDEAATVHRLIAALNAMVASGLIDPRQMDENETLGEPVIKAFAEAGLLGLTTPQEYGGLGLSASAYARVFGAVASVDASLGVLIGVHCGLGGKALVLFGNDEQKARYLPALARGEMLAAYALTEPETGSDAQHIVTTARRNAENTGWLLNGRKHWIGNGQRAGMIATFAQTPIVRNGETIMRPTAFIVRPDMPGFRIDGTVAKLGIRASTQAELVFEDCFVPDDHVLGEVGKGFRVAVNALNAGRLSLASGCASGCKRLLAEFARYAEARTQFGGPLASFEITQRKMATIAADTYAVDAMVGALAAALDEDSVDASLEAACAKVFASELVWRTADELVQLAGGRGFVKPWPYERYLRDARINRIFEGANEILRLFIGLNGIQGPAEELKELSGALKNPIQNWVLVSSYAAERVASALGKKDRFDVTFHPSLRKHAEFVEKHVAALAAATQKMIVTHKKEILHRQLVVERLADMAIELYARATTIARTQRLIGERGADACAREIALTDLFCIESGRRFRAIRMELDGDAGEAIDDLRRDIAARIRAEHGYGTSDALMDVAVPPLPAWSLTKAEQQAAVERRTP</sequence>
<name>A0A6M4IVX4_9BACT</name>
<evidence type="ECO:0000259" key="10">
    <source>
        <dbReference type="Pfam" id="PF02771"/>
    </source>
</evidence>
<dbReference type="AlphaFoldDB" id="A0A6M4IVX4"/>
<dbReference type="PANTHER" id="PTHR43884:SF9">
    <property type="entry name" value="COMPLEX I ASSEMBLY FACTOR ACAD9, MITOCHONDRIAL"/>
    <property type="match status" value="1"/>
</dbReference>
<dbReference type="InterPro" id="IPR009100">
    <property type="entry name" value="AcylCoA_DH/oxidase_NM_dom_sf"/>
</dbReference>
<evidence type="ECO:0000256" key="1">
    <source>
        <dbReference type="ARBA" id="ARBA00001974"/>
    </source>
</evidence>
<keyword evidence="4 7" id="KW-0274">FAD</keyword>
<dbReference type="Pfam" id="PF21343">
    <property type="entry name" value="ACAD9-ACADV_C"/>
    <property type="match status" value="1"/>
</dbReference>
<feature type="domain" description="Acyl-CoA dehydrogenase/oxidase C-terminal" evidence="8">
    <location>
        <begin position="270"/>
        <end position="416"/>
    </location>
</feature>
<dbReference type="InterPro" id="IPR013786">
    <property type="entry name" value="AcylCoA_DH/ox_N"/>
</dbReference>
<evidence type="ECO:0000313" key="12">
    <source>
        <dbReference type="EMBL" id="QJR36341.1"/>
    </source>
</evidence>
<reference evidence="12 13" key="1">
    <citation type="submission" date="2020-05" db="EMBL/GenBank/DDBJ databases">
        <title>Complete genome sequence of Gemmatimonas greenlandica TET16.</title>
        <authorList>
            <person name="Zeng Y."/>
        </authorList>
    </citation>
    <scope>NUCLEOTIDE SEQUENCE [LARGE SCALE GENOMIC DNA]</scope>
    <source>
        <strain evidence="12 13">TET16</strain>
    </source>
</reference>
<feature type="domain" description="Acyl-CoA dehydrogenase/oxidase N-terminal" evidence="10">
    <location>
        <begin position="64"/>
        <end position="154"/>
    </location>
</feature>
<protein>
    <submittedName>
        <fullName evidence="12">Acyl-CoA dehydrogenase</fullName>
    </submittedName>
</protein>
<dbReference type="GO" id="GO:0003995">
    <property type="term" value="F:acyl-CoA dehydrogenase activity"/>
    <property type="evidence" value="ECO:0007669"/>
    <property type="project" value="TreeGrafter"/>
</dbReference>
<comment type="similarity">
    <text evidence="2 7">Belongs to the acyl-CoA dehydrogenase family.</text>
</comment>
<dbReference type="GO" id="GO:0050660">
    <property type="term" value="F:flavin adenine dinucleotide binding"/>
    <property type="evidence" value="ECO:0007669"/>
    <property type="project" value="InterPro"/>
</dbReference>
<proteinExistence type="inferred from homology"/>
<organism evidence="12 13">
    <name type="scientific">Gemmatimonas groenlandica</name>
    <dbReference type="NCBI Taxonomy" id="2732249"/>
    <lineage>
        <taxon>Bacteria</taxon>
        <taxon>Pseudomonadati</taxon>
        <taxon>Gemmatimonadota</taxon>
        <taxon>Gemmatimonadia</taxon>
        <taxon>Gemmatimonadales</taxon>
        <taxon>Gemmatimonadaceae</taxon>
        <taxon>Gemmatimonas</taxon>
    </lineage>
</organism>
<evidence type="ECO:0000313" key="13">
    <source>
        <dbReference type="Proteomes" id="UP000500938"/>
    </source>
</evidence>
<dbReference type="InterPro" id="IPR049448">
    <property type="entry name" value="ACAD9/ACADV-like_C"/>
</dbReference>
<dbReference type="SUPFAM" id="SSF47203">
    <property type="entry name" value="Acyl-CoA dehydrogenase C-terminal domain-like"/>
    <property type="match status" value="2"/>
</dbReference>
<keyword evidence="6 7" id="KW-0560">Oxidoreductase</keyword>
<gene>
    <name evidence="12" type="ORF">HKW67_12915</name>
</gene>
<feature type="domain" description="Acyl-CoA oxidase/dehydrogenase middle" evidence="9">
    <location>
        <begin position="158"/>
        <end position="258"/>
    </location>
</feature>
<evidence type="ECO:0000256" key="2">
    <source>
        <dbReference type="ARBA" id="ARBA00009347"/>
    </source>
</evidence>
<dbReference type="InterPro" id="IPR037069">
    <property type="entry name" value="AcylCoA_DH/ox_N_sf"/>
</dbReference>
<dbReference type="Pfam" id="PF02771">
    <property type="entry name" value="Acyl-CoA_dh_N"/>
    <property type="match status" value="1"/>
</dbReference>
<dbReference type="Gene3D" id="1.20.140.10">
    <property type="entry name" value="Butyryl-CoA Dehydrogenase, subunit A, domain 3"/>
    <property type="match status" value="2"/>
</dbReference>
<dbReference type="SUPFAM" id="SSF56645">
    <property type="entry name" value="Acyl-CoA dehydrogenase NM domain-like"/>
    <property type="match status" value="1"/>
</dbReference>
<evidence type="ECO:0000256" key="6">
    <source>
        <dbReference type="ARBA" id="ARBA00023002"/>
    </source>
</evidence>
<evidence type="ECO:0000256" key="3">
    <source>
        <dbReference type="ARBA" id="ARBA00022630"/>
    </source>
</evidence>